<evidence type="ECO:0000313" key="1">
    <source>
        <dbReference type="EMBL" id="MDH6199059.1"/>
    </source>
</evidence>
<dbReference type="Gene3D" id="3.40.50.1820">
    <property type="entry name" value="alpha/beta hydrolase"/>
    <property type="match status" value="1"/>
</dbReference>
<dbReference type="SUPFAM" id="SSF53474">
    <property type="entry name" value="alpha/beta-Hydrolases"/>
    <property type="match status" value="1"/>
</dbReference>
<dbReference type="Proteomes" id="UP001160130">
    <property type="component" value="Unassembled WGS sequence"/>
</dbReference>
<sequence length="299" mass="30711">MATFGDLAATVSGVRLVRHAVLTFAGTFAAPGTGYPSDVVAGADPDRVFEVPIQSPWTFGPLPPGAPLSPSYAESVAIAVTNATDWITAHPLQTFALGGYSQGAEAASRVLAAIMTGPLQWARPNLIGGYTFGNPWRLTGHTFPGGTDPGGRGIATTNLTADQIPKDANGVDTWWDFANPGDLYTTTPNDVAGADITAVYKAAVQLSLQVNAIAAVIAGLTGQGSLAQQVLALVTDPIVGGPALVEAINLAVAFYATNPPALAHNTYQIVDALPRRSSVAVAIDHLNTIATTTLARTAA</sequence>
<keyword evidence="2" id="KW-1185">Reference proteome</keyword>
<evidence type="ECO:0000313" key="2">
    <source>
        <dbReference type="Proteomes" id="UP001160130"/>
    </source>
</evidence>
<organism evidence="1 2">
    <name type="scientific">Mycolicibacterium frederiksbergense</name>
    <dbReference type="NCBI Taxonomy" id="117567"/>
    <lineage>
        <taxon>Bacteria</taxon>
        <taxon>Bacillati</taxon>
        <taxon>Actinomycetota</taxon>
        <taxon>Actinomycetes</taxon>
        <taxon>Mycobacteriales</taxon>
        <taxon>Mycobacteriaceae</taxon>
        <taxon>Mycolicibacterium</taxon>
    </lineage>
</organism>
<dbReference type="EMBL" id="JARXVE010000014">
    <property type="protein sequence ID" value="MDH6199059.1"/>
    <property type="molecule type" value="Genomic_DNA"/>
</dbReference>
<dbReference type="InterPro" id="IPR029058">
    <property type="entry name" value="AB_hydrolase_fold"/>
</dbReference>
<accession>A0ABT6L813</accession>
<name>A0ABT6L813_9MYCO</name>
<gene>
    <name evidence="1" type="ORF">M2272_005726</name>
</gene>
<reference evidence="1 2" key="1">
    <citation type="submission" date="2023-04" db="EMBL/GenBank/DDBJ databases">
        <title>Forest soil microbial communities from Buena Vista Peninsula, Colon Province, Panama.</title>
        <authorList>
            <person name="Bouskill N."/>
        </authorList>
    </citation>
    <scope>NUCLEOTIDE SEQUENCE [LARGE SCALE GENOMIC DNA]</scope>
    <source>
        <strain evidence="1 2">AC80</strain>
    </source>
</reference>
<comment type="caution">
    <text evidence="1">The sequence shown here is derived from an EMBL/GenBank/DDBJ whole genome shotgun (WGS) entry which is preliminary data.</text>
</comment>
<evidence type="ECO:0008006" key="3">
    <source>
        <dbReference type="Google" id="ProtNLM"/>
    </source>
</evidence>
<protein>
    <recommendedName>
        <fullName evidence="3">PE-PPE domain-containing protein</fullName>
    </recommendedName>
</protein>
<dbReference type="RefSeq" id="WP_280835624.1">
    <property type="nucleotide sequence ID" value="NZ_JARXVE010000014.1"/>
</dbReference>
<proteinExistence type="predicted"/>